<dbReference type="Proteomes" id="UP000265798">
    <property type="component" value="Unassembled WGS sequence"/>
</dbReference>
<evidence type="ECO:0000313" key="3">
    <source>
        <dbReference type="Proteomes" id="UP000265798"/>
    </source>
</evidence>
<name>A0A396Z3H5_9LEPT</name>
<evidence type="ECO:0000313" key="2">
    <source>
        <dbReference type="EMBL" id="RHX89325.1"/>
    </source>
</evidence>
<protein>
    <submittedName>
        <fullName evidence="2">Uncharacterized protein</fullName>
    </submittedName>
</protein>
<evidence type="ECO:0000256" key="1">
    <source>
        <dbReference type="SAM" id="MobiDB-lite"/>
    </source>
</evidence>
<proteinExistence type="predicted"/>
<feature type="region of interest" description="Disordered" evidence="1">
    <location>
        <begin position="37"/>
        <end position="61"/>
    </location>
</feature>
<reference evidence="3" key="1">
    <citation type="submission" date="2018-05" db="EMBL/GenBank/DDBJ databases">
        <title>Leptospira yasudae sp. nov. and Leptospira stimsonii sp. nov., two pathogenic species of the genus Leptospira isolated from environmental sources.</title>
        <authorList>
            <person name="Casanovas-Massana A."/>
            <person name="Hamond C."/>
            <person name="Santos L.A."/>
            <person name="Hacker K.P."/>
            <person name="Balassiano I."/>
            <person name="Medeiros M.A."/>
            <person name="Reis M.G."/>
            <person name="Ko A.I."/>
            <person name="Wunder E.A."/>
        </authorList>
    </citation>
    <scope>NUCLEOTIDE SEQUENCE [LARGE SCALE GENOMIC DNA]</scope>
    <source>
        <strain evidence="3">Yale</strain>
    </source>
</reference>
<accession>A0A396Z3H5</accession>
<dbReference type="EMBL" id="QHCT01000004">
    <property type="protein sequence ID" value="RHX89325.1"/>
    <property type="molecule type" value="Genomic_DNA"/>
</dbReference>
<feature type="compositionally biased region" description="Basic and acidic residues" evidence="1">
    <location>
        <begin position="52"/>
        <end position="61"/>
    </location>
</feature>
<sequence length="61" mass="7033">MYSIGAEHRSRVAKKFWNFLKKGSELVPKIDFRGKKRSSFRNAKTPTFPGKAKTEGNSRLF</sequence>
<gene>
    <name evidence="2" type="ORF">DLM75_15920</name>
</gene>
<organism evidence="2 3">
    <name type="scientific">Leptospira stimsonii</name>
    <dbReference type="NCBI Taxonomy" id="2202203"/>
    <lineage>
        <taxon>Bacteria</taxon>
        <taxon>Pseudomonadati</taxon>
        <taxon>Spirochaetota</taxon>
        <taxon>Spirochaetia</taxon>
        <taxon>Leptospirales</taxon>
        <taxon>Leptospiraceae</taxon>
        <taxon>Leptospira</taxon>
    </lineage>
</organism>
<comment type="caution">
    <text evidence="2">The sequence shown here is derived from an EMBL/GenBank/DDBJ whole genome shotgun (WGS) entry which is preliminary data.</text>
</comment>
<dbReference type="AlphaFoldDB" id="A0A396Z3H5"/>